<evidence type="ECO:0000256" key="1">
    <source>
        <dbReference type="SAM" id="MobiDB-lite"/>
    </source>
</evidence>
<reference evidence="2" key="1">
    <citation type="submission" date="2022-01" db="EMBL/GenBank/DDBJ databases">
        <authorList>
            <person name="Braso-Vives M."/>
        </authorList>
    </citation>
    <scope>NUCLEOTIDE SEQUENCE</scope>
</reference>
<proteinExistence type="predicted"/>
<protein>
    <submittedName>
        <fullName evidence="2">Hypp4638 protein</fullName>
    </submittedName>
</protein>
<dbReference type="EMBL" id="OV696693">
    <property type="protein sequence ID" value="CAH1271389.1"/>
    <property type="molecule type" value="Genomic_DNA"/>
</dbReference>
<feature type="compositionally biased region" description="Low complexity" evidence="1">
    <location>
        <begin position="91"/>
        <end position="101"/>
    </location>
</feature>
<organism evidence="2 3">
    <name type="scientific">Branchiostoma lanceolatum</name>
    <name type="common">Common lancelet</name>
    <name type="synonym">Amphioxus lanceolatum</name>
    <dbReference type="NCBI Taxonomy" id="7740"/>
    <lineage>
        <taxon>Eukaryota</taxon>
        <taxon>Metazoa</taxon>
        <taxon>Chordata</taxon>
        <taxon>Cephalochordata</taxon>
        <taxon>Leptocardii</taxon>
        <taxon>Amphioxiformes</taxon>
        <taxon>Branchiostomatidae</taxon>
        <taxon>Branchiostoma</taxon>
    </lineage>
</organism>
<dbReference type="AlphaFoldDB" id="A0A8K0EWF6"/>
<evidence type="ECO:0000313" key="2">
    <source>
        <dbReference type="EMBL" id="CAH1271389.1"/>
    </source>
</evidence>
<evidence type="ECO:0000313" key="3">
    <source>
        <dbReference type="Proteomes" id="UP000838412"/>
    </source>
</evidence>
<accession>A0A8K0EWF6</accession>
<dbReference type="OrthoDB" id="10213639at2759"/>
<gene>
    <name evidence="2" type="primary">Hypp4638</name>
    <name evidence="2" type="ORF">BLAG_LOCUS23437</name>
</gene>
<feature type="compositionally biased region" description="Basic residues" evidence="1">
    <location>
        <begin position="80"/>
        <end position="90"/>
    </location>
</feature>
<dbReference type="Proteomes" id="UP000838412">
    <property type="component" value="Chromosome 8"/>
</dbReference>
<keyword evidence="3" id="KW-1185">Reference proteome</keyword>
<name>A0A8K0EWF6_BRALA</name>
<feature type="region of interest" description="Disordered" evidence="1">
    <location>
        <begin position="69"/>
        <end position="109"/>
    </location>
</feature>
<sequence>MGVDLGTYRARIGGFCNGGYDSCWREASNLLVWAAISQLMLKLAGDVEENPGPAGWWSWLWSWWSGDTDAEEKQPSSRLARSKSRRKRRSNQSNNTSTAQRDAGRKRLHRTPPRLEDDVCIEDAVKEKAVEPQGESQNSEDWLSSWQVEDVTNWMRRIGLKNDDIKTQLRPAKWVNGCIHADQWYAGKDPPRFVLDVWGTYTERLRRLVLNIRNTMDYLSEMQTIYKEDDEIAIYDSEFRKLQLAKRKLQMYIELYIKYFGEFDEKPPSYIRLPEDG</sequence>